<gene>
    <name evidence="6" type="ORF">METZ01_LOCUS145549</name>
</gene>
<dbReference type="SUPFAM" id="SSF48452">
    <property type="entry name" value="TPR-like"/>
    <property type="match status" value="1"/>
</dbReference>
<evidence type="ECO:0000256" key="1">
    <source>
        <dbReference type="ARBA" id="ARBA00004167"/>
    </source>
</evidence>
<dbReference type="GO" id="GO:0030288">
    <property type="term" value="C:outer membrane-bounded periplasmic space"/>
    <property type="evidence" value="ECO:0007669"/>
    <property type="project" value="InterPro"/>
</dbReference>
<dbReference type="InterPro" id="IPR003538">
    <property type="entry name" value="TonB"/>
</dbReference>
<dbReference type="Pfam" id="PF03544">
    <property type="entry name" value="TonB_C"/>
    <property type="match status" value="1"/>
</dbReference>
<dbReference type="SMART" id="SM00028">
    <property type="entry name" value="TPR"/>
    <property type="match status" value="4"/>
</dbReference>
<dbReference type="PRINTS" id="PR01374">
    <property type="entry name" value="TONBPROTEIN"/>
</dbReference>
<keyword evidence="2" id="KW-0812">Transmembrane</keyword>
<feature type="domain" description="TonB C-terminal" evidence="5">
    <location>
        <begin position="45"/>
        <end position="139"/>
    </location>
</feature>
<dbReference type="Gene3D" id="1.25.40.10">
    <property type="entry name" value="Tetratricopeptide repeat domain"/>
    <property type="match status" value="2"/>
</dbReference>
<dbReference type="InterPro" id="IPR011990">
    <property type="entry name" value="TPR-like_helical_dom_sf"/>
</dbReference>
<dbReference type="InterPro" id="IPR037682">
    <property type="entry name" value="TonB_C"/>
</dbReference>
<dbReference type="GO" id="GO:0015891">
    <property type="term" value="P:siderophore transport"/>
    <property type="evidence" value="ECO:0007669"/>
    <property type="project" value="InterPro"/>
</dbReference>
<evidence type="ECO:0000313" key="6">
    <source>
        <dbReference type="EMBL" id="SVA92695.1"/>
    </source>
</evidence>
<dbReference type="InterPro" id="IPR006260">
    <property type="entry name" value="TonB/TolA_C"/>
</dbReference>
<proteinExistence type="predicted"/>
<evidence type="ECO:0000256" key="3">
    <source>
        <dbReference type="ARBA" id="ARBA00022989"/>
    </source>
</evidence>
<dbReference type="EMBL" id="UINC01022645">
    <property type="protein sequence ID" value="SVA92695.1"/>
    <property type="molecule type" value="Genomic_DNA"/>
</dbReference>
<keyword evidence="3" id="KW-1133">Transmembrane helix</keyword>
<keyword evidence="4" id="KW-0472">Membrane</keyword>
<dbReference type="Gene3D" id="3.30.1150.10">
    <property type="match status" value="1"/>
</dbReference>
<sequence>MRAELKNSRMHLFCSNVLLSLVLVAIPLDASFFSECGLGGSLAEPNYRPHSALLKDPPRYPREALKRGTEGFVLVEFTVTENGGVADATVIESALSWNSDGMRGDFERAALGSVNQYRFVPATKAGRPISTVGVRDRVKWFMTPHDPLSFRSDNVRSRITDWQMQGEFEKAIRYLDRRIARSRGDVDRAGYLYLRAQTEDKMGLLDEAIETVRQSQALYEPARSNLAARKLRYLAGSLLGSLYAEKELWSQSVIERKHALAAVLSSQAPRSAGLVYSAYAELGIAAIQTKEWCTAHVSLSKAIQLSKQYGRTPRELWIQAYQIAWDEWSKIDVDARTLDTETTTMRRIRPLFYLTPQALAESQILIDANKLDAAIDVLNGSLETRERIFDGGFDGPAYRPHDLAQIYDRLGQAAALKGDNLQAIDYFEIVAAQGGDIPEALESVALYSLAELYRQSGRYERALSAIERGLAIEYDGSLPTPTRALWTGDWSVLKAQVLDQGGKALVN</sequence>
<dbReference type="PROSITE" id="PS52015">
    <property type="entry name" value="TONB_CTD"/>
    <property type="match status" value="1"/>
</dbReference>
<dbReference type="PROSITE" id="PS50005">
    <property type="entry name" value="TPR"/>
    <property type="match status" value="1"/>
</dbReference>
<dbReference type="GO" id="GO:0016020">
    <property type="term" value="C:membrane"/>
    <property type="evidence" value="ECO:0007669"/>
    <property type="project" value="UniProtKB-SubCell"/>
</dbReference>
<name>A0A381ZTS3_9ZZZZ</name>
<dbReference type="AlphaFoldDB" id="A0A381ZTS3"/>
<organism evidence="6">
    <name type="scientific">marine metagenome</name>
    <dbReference type="NCBI Taxonomy" id="408172"/>
    <lineage>
        <taxon>unclassified sequences</taxon>
        <taxon>metagenomes</taxon>
        <taxon>ecological metagenomes</taxon>
    </lineage>
</organism>
<accession>A0A381ZTS3</accession>
<dbReference type="InterPro" id="IPR019734">
    <property type="entry name" value="TPR_rpt"/>
</dbReference>
<protein>
    <recommendedName>
        <fullName evidence="5">TonB C-terminal domain-containing protein</fullName>
    </recommendedName>
</protein>
<evidence type="ECO:0000256" key="2">
    <source>
        <dbReference type="ARBA" id="ARBA00022692"/>
    </source>
</evidence>
<evidence type="ECO:0000256" key="4">
    <source>
        <dbReference type="ARBA" id="ARBA00023136"/>
    </source>
</evidence>
<dbReference type="Pfam" id="PF13176">
    <property type="entry name" value="TPR_7"/>
    <property type="match status" value="1"/>
</dbReference>
<reference evidence="6" key="1">
    <citation type="submission" date="2018-05" db="EMBL/GenBank/DDBJ databases">
        <authorList>
            <person name="Lanie J.A."/>
            <person name="Ng W.-L."/>
            <person name="Kazmierczak K.M."/>
            <person name="Andrzejewski T.M."/>
            <person name="Davidsen T.M."/>
            <person name="Wayne K.J."/>
            <person name="Tettelin H."/>
            <person name="Glass J.I."/>
            <person name="Rusch D."/>
            <person name="Podicherti R."/>
            <person name="Tsui H.-C.T."/>
            <person name="Winkler M.E."/>
        </authorList>
    </citation>
    <scope>NUCLEOTIDE SEQUENCE</scope>
</reference>
<evidence type="ECO:0000259" key="5">
    <source>
        <dbReference type="PROSITE" id="PS52015"/>
    </source>
</evidence>
<comment type="subcellular location">
    <subcellularLocation>
        <location evidence="1">Membrane</location>
        <topology evidence="1">Single-pass membrane protein</topology>
    </subcellularLocation>
</comment>
<dbReference type="SUPFAM" id="SSF74653">
    <property type="entry name" value="TolA/TonB C-terminal domain"/>
    <property type="match status" value="1"/>
</dbReference>
<dbReference type="GO" id="GO:0055085">
    <property type="term" value="P:transmembrane transport"/>
    <property type="evidence" value="ECO:0007669"/>
    <property type="project" value="InterPro"/>
</dbReference>
<dbReference type="GO" id="GO:0031992">
    <property type="term" value="F:energy transducer activity"/>
    <property type="evidence" value="ECO:0007669"/>
    <property type="project" value="InterPro"/>
</dbReference>
<dbReference type="NCBIfam" id="TIGR01352">
    <property type="entry name" value="tonB_Cterm"/>
    <property type="match status" value="1"/>
</dbReference>